<dbReference type="HOGENOM" id="CLU_1594544_0_0_1"/>
<dbReference type="EMBL" id="AMGV01000004">
    <property type="protein sequence ID" value="KEF58604.1"/>
    <property type="molecule type" value="Genomic_DNA"/>
</dbReference>
<accession>A0A072PEQ9</accession>
<dbReference type="GeneID" id="25281447"/>
<dbReference type="AlphaFoldDB" id="A0A072PEQ9"/>
<protein>
    <recommendedName>
        <fullName evidence="3">Fungal N-terminal domain-containing protein</fullName>
    </recommendedName>
</protein>
<evidence type="ECO:0000313" key="1">
    <source>
        <dbReference type="EMBL" id="KEF58604.1"/>
    </source>
</evidence>
<dbReference type="STRING" id="1182545.A0A072PEQ9"/>
<name>A0A072PEQ9_9EURO</name>
<comment type="caution">
    <text evidence="1">The sequence shown here is derived from an EMBL/GenBank/DDBJ whole genome shotgun (WGS) entry which is preliminary data.</text>
</comment>
<evidence type="ECO:0008006" key="3">
    <source>
        <dbReference type="Google" id="ProtNLM"/>
    </source>
</evidence>
<organism evidence="1 2">
    <name type="scientific">Exophiala aquamarina CBS 119918</name>
    <dbReference type="NCBI Taxonomy" id="1182545"/>
    <lineage>
        <taxon>Eukaryota</taxon>
        <taxon>Fungi</taxon>
        <taxon>Dikarya</taxon>
        <taxon>Ascomycota</taxon>
        <taxon>Pezizomycotina</taxon>
        <taxon>Eurotiomycetes</taxon>
        <taxon>Chaetothyriomycetidae</taxon>
        <taxon>Chaetothyriales</taxon>
        <taxon>Herpotrichiellaceae</taxon>
        <taxon>Exophiala</taxon>
    </lineage>
</organism>
<evidence type="ECO:0000313" key="2">
    <source>
        <dbReference type="Proteomes" id="UP000027920"/>
    </source>
</evidence>
<gene>
    <name evidence="1" type="ORF">A1O9_06530</name>
</gene>
<sequence length="167" mass="18264">MADPFGVIGVIGVAIQIVQVGVQYGLDWKDAPAEAKSFIAELEVLKTVLAETKKNILDNKEFADAFKGRNSALLSHLGDGEQGTDTSLLVSTCRTELESLLGNLEARCQRHRIGWERIKGAFQARKTREAVENVHRHCQTLNSMAVIDTLGSGQAHTTSSTDKMTRL</sequence>
<dbReference type="VEuPathDB" id="FungiDB:A1O9_06530"/>
<dbReference type="Proteomes" id="UP000027920">
    <property type="component" value="Unassembled WGS sequence"/>
</dbReference>
<dbReference type="OrthoDB" id="5416940at2759"/>
<dbReference type="RefSeq" id="XP_013261194.1">
    <property type="nucleotide sequence ID" value="XM_013405740.1"/>
</dbReference>
<reference evidence="1 2" key="1">
    <citation type="submission" date="2013-03" db="EMBL/GenBank/DDBJ databases">
        <title>The Genome Sequence of Exophiala aquamarina CBS 119918.</title>
        <authorList>
            <consortium name="The Broad Institute Genomics Platform"/>
            <person name="Cuomo C."/>
            <person name="de Hoog S."/>
            <person name="Gorbushina A."/>
            <person name="Walker B."/>
            <person name="Young S.K."/>
            <person name="Zeng Q."/>
            <person name="Gargeya S."/>
            <person name="Fitzgerald M."/>
            <person name="Haas B."/>
            <person name="Abouelleil A."/>
            <person name="Allen A.W."/>
            <person name="Alvarado L."/>
            <person name="Arachchi H.M."/>
            <person name="Berlin A.M."/>
            <person name="Chapman S.B."/>
            <person name="Gainer-Dewar J."/>
            <person name="Goldberg J."/>
            <person name="Griggs A."/>
            <person name="Gujja S."/>
            <person name="Hansen M."/>
            <person name="Howarth C."/>
            <person name="Imamovic A."/>
            <person name="Ireland A."/>
            <person name="Larimer J."/>
            <person name="McCowan C."/>
            <person name="Murphy C."/>
            <person name="Pearson M."/>
            <person name="Poon T.W."/>
            <person name="Priest M."/>
            <person name="Roberts A."/>
            <person name="Saif S."/>
            <person name="Shea T."/>
            <person name="Sisk P."/>
            <person name="Sykes S."/>
            <person name="Wortman J."/>
            <person name="Nusbaum C."/>
            <person name="Birren B."/>
        </authorList>
    </citation>
    <scope>NUCLEOTIDE SEQUENCE [LARGE SCALE GENOMIC DNA]</scope>
    <source>
        <strain evidence="1 2">CBS 119918</strain>
    </source>
</reference>
<keyword evidence="2" id="KW-1185">Reference proteome</keyword>
<proteinExistence type="predicted"/>